<gene>
    <name evidence="10" type="ordered locus">Halxa_0808</name>
</gene>
<keyword evidence="7 8" id="KW-0472">Membrane</keyword>
<evidence type="ECO:0000256" key="5">
    <source>
        <dbReference type="ARBA" id="ARBA00022692"/>
    </source>
</evidence>
<feature type="transmembrane region" description="Helical" evidence="8">
    <location>
        <begin position="131"/>
        <end position="151"/>
    </location>
</feature>
<dbReference type="PANTHER" id="PTHR42929:SF1">
    <property type="entry name" value="INNER MEMBRANE ABC TRANSPORTER PERMEASE PROTEIN YDCU-RELATED"/>
    <property type="match status" value="1"/>
</dbReference>
<organism evidence="10 11">
    <name type="scientific">Halopiger xanaduensis (strain DSM 18323 / JCM 14033 / SH-6)</name>
    <dbReference type="NCBI Taxonomy" id="797210"/>
    <lineage>
        <taxon>Archaea</taxon>
        <taxon>Methanobacteriati</taxon>
        <taxon>Methanobacteriota</taxon>
        <taxon>Stenosarchaea group</taxon>
        <taxon>Halobacteria</taxon>
        <taxon>Halobacteriales</taxon>
        <taxon>Natrialbaceae</taxon>
        <taxon>Halopiger</taxon>
    </lineage>
</organism>
<name>F8D717_HALXS</name>
<dbReference type="STRING" id="797210.Halxa_0808"/>
<dbReference type="InterPro" id="IPR000515">
    <property type="entry name" value="MetI-like"/>
</dbReference>
<evidence type="ECO:0000256" key="2">
    <source>
        <dbReference type="ARBA" id="ARBA00007069"/>
    </source>
</evidence>
<evidence type="ECO:0000313" key="10">
    <source>
        <dbReference type="EMBL" id="AEH35447.1"/>
    </source>
</evidence>
<evidence type="ECO:0000256" key="7">
    <source>
        <dbReference type="ARBA" id="ARBA00023136"/>
    </source>
</evidence>
<dbReference type="AlphaFoldDB" id="F8D717"/>
<keyword evidence="5 8" id="KW-0812">Transmembrane</keyword>
<feature type="transmembrane region" description="Helical" evidence="8">
    <location>
        <begin position="37"/>
        <end position="60"/>
    </location>
</feature>
<feature type="transmembrane region" description="Helical" evidence="8">
    <location>
        <begin position="182"/>
        <end position="204"/>
    </location>
</feature>
<comment type="similarity">
    <text evidence="2">Belongs to the binding-protein-dependent transport system permease family. CysTW subfamily.</text>
</comment>
<dbReference type="SUPFAM" id="SSF161098">
    <property type="entry name" value="MetI-like"/>
    <property type="match status" value="1"/>
</dbReference>
<keyword evidence="11" id="KW-1185">Reference proteome</keyword>
<dbReference type="Gene3D" id="1.10.3720.10">
    <property type="entry name" value="MetI-like"/>
    <property type="match status" value="1"/>
</dbReference>
<dbReference type="CDD" id="cd06261">
    <property type="entry name" value="TM_PBP2"/>
    <property type="match status" value="1"/>
</dbReference>
<protein>
    <submittedName>
        <fullName evidence="10">ABC-type transporter, integral membrane subunit</fullName>
    </submittedName>
</protein>
<evidence type="ECO:0000256" key="1">
    <source>
        <dbReference type="ARBA" id="ARBA00004651"/>
    </source>
</evidence>
<dbReference type="PROSITE" id="PS50928">
    <property type="entry name" value="ABC_TM1"/>
    <property type="match status" value="1"/>
</dbReference>
<evidence type="ECO:0000256" key="8">
    <source>
        <dbReference type="RuleBase" id="RU363032"/>
    </source>
</evidence>
<evidence type="ECO:0000259" key="9">
    <source>
        <dbReference type="PROSITE" id="PS50928"/>
    </source>
</evidence>
<dbReference type="InterPro" id="IPR035906">
    <property type="entry name" value="MetI-like_sf"/>
</dbReference>
<keyword evidence="6 8" id="KW-1133">Transmembrane helix</keyword>
<evidence type="ECO:0000313" key="11">
    <source>
        <dbReference type="Proteomes" id="UP000006794"/>
    </source>
</evidence>
<dbReference type="HOGENOM" id="CLU_016047_18_2_2"/>
<evidence type="ECO:0000256" key="6">
    <source>
        <dbReference type="ARBA" id="ARBA00022989"/>
    </source>
</evidence>
<dbReference type="GeneID" id="10795784"/>
<dbReference type="RefSeq" id="WP_013878347.1">
    <property type="nucleotide sequence ID" value="NC_015666.1"/>
</dbReference>
<dbReference type="OrthoDB" id="11163at2157"/>
<sequence length="315" mass="33105">MSGTHTSTSTAADAGAGGGVLARLRAPLAAAPSSRRALLLMAPLLVFEALIFVVPFLMLLRISFAEGATAAAYQPGTWSLEAYAGVLESGLAWDVIQYSFAIGAAVTVITIALGLCYAYAIWRADGVVQSILLFAVVLPLLTTLVVKTYAFRPLLTPEGTLNDVLMGLHVISEPVSIVPGTAGAIIGQVYIVLPYAVLAIYSVMATMDWQLVEAARDLGASRPRSVLEVVVPRAMPGIIVATVISFAWSVGAYAAPFLLAGGDISFAVRVEKQLLQNFQWPEATALSVIMIVLMLASIAAIVGALSRFGGEFDYA</sequence>
<keyword evidence="4" id="KW-1003">Cell membrane</keyword>
<accession>F8D717</accession>
<dbReference type="eggNOG" id="arCOG00161">
    <property type="taxonomic scope" value="Archaea"/>
</dbReference>
<reference evidence="10 11" key="1">
    <citation type="journal article" date="2012" name="Stand. Genomic Sci.">
        <title>Complete genome sequence of Halopiger xanaduensis type strain (SH-6(T)).</title>
        <authorList>
            <person name="Anderson I."/>
            <person name="Tindall B.J."/>
            <person name="Rohde M."/>
            <person name="Lucas S."/>
            <person name="Han J."/>
            <person name="Lapidus A."/>
            <person name="Cheng J.F."/>
            <person name="Goodwin L."/>
            <person name="Pitluck S."/>
            <person name="Peters L."/>
            <person name="Pati A."/>
            <person name="Mikhailova N."/>
            <person name="Pagani I."/>
            <person name="Teshima H."/>
            <person name="Han C."/>
            <person name="Tapia R."/>
            <person name="Land M."/>
            <person name="Woyke T."/>
            <person name="Klenk H.P."/>
            <person name="Kyrpides N."/>
            <person name="Ivanova N."/>
        </authorList>
    </citation>
    <scope>NUCLEOTIDE SEQUENCE [LARGE SCALE GENOMIC DNA]</scope>
    <source>
        <strain evidence="11">DSM 18323 / JCM 14033 / SH-6</strain>
    </source>
</reference>
<dbReference type="EMBL" id="CP002839">
    <property type="protein sequence ID" value="AEH35447.1"/>
    <property type="molecule type" value="Genomic_DNA"/>
</dbReference>
<evidence type="ECO:0000256" key="4">
    <source>
        <dbReference type="ARBA" id="ARBA00022475"/>
    </source>
</evidence>
<keyword evidence="3 8" id="KW-0813">Transport</keyword>
<evidence type="ECO:0000256" key="3">
    <source>
        <dbReference type="ARBA" id="ARBA00022448"/>
    </source>
</evidence>
<feature type="transmembrane region" description="Helical" evidence="8">
    <location>
        <begin position="95"/>
        <end position="119"/>
    </location>
</feature>
<feature type="domain" description="ABC transmembrane type-1" evidence="9">
    <location>
        <begin position="96"/>
        <end position="301"/>
    </location>
</feature>
<dbReference type="PANTHER" id="PTHR42929">
    <property type="entry name" value="INNER MEMBRANE ABC TRANSPORTER PERMEASE PROTEIN YDCU-RELATED-RELATED"/>
    <property type="match status" value="1"/>
</dbReference>
<feature type="transmembrane region" description="Helical" evidence="8">
    <location>
        <begin position="283"/>
        <end position="305"/>
    </location>
</feature>
<dbReference type="Pfam" id="PF00528">
    <property type="entry name" value="BPD_transp_1"/>
    <property type="match status" value="1"/>
</dbReference>
<comment type="subcellular location">
    <subcellularLocation>
        <location evidence="1 8">Cell membrane</location>
        <topology evidence="1 8">Multi-pass membrane protein</topology>
    </subcellularLocation>
</comment>
<dbReference type="GO" id="GO:0055085">
    <property type="term" value="P:transmembrane transport"/>
    <property type="evidence" value="ECO:0007669"/>
    <property type="project" value="InterPro"/>
</dbReference>
<dbReference type="GO" id="GO:0005886">
    <property type="term" value="C:plasma membrane"/>
    <property type="evidence" value="ECO:0007669"/>
    <property type="project" value="UniProtKB-SubCell"/>
</dbReference>
<dbReference type="KEGG" id="hxa:Halxa_0808"/>
<dbReference type="Proteomes" id="UP000006794">
    <property type="component" value="Chromosome"/>
</dbReference>
<proteinExistence type="inferred from homology"/>